<dbReference type="InterPro" id="IPR043502">
    <property type="entry name" value="DNA/RNA_pol_sf"/>
</dbReference>
<evidence type="ECO:0000259" key="1">
    <source>
        <dbReference type="Pfam" id="PF07727"/>
    </source>
</evidence>
<evidence type="ECO:0000313" key="2">
    <source>
        <dbReference type="EMBL" id="KNZ49495.1"/>
    </source>
</evidence>
<dbReference type="EMBL" id="LAVV01010140">
    <property type="protein sequence ID" value="KNZ49495.1"/>
    <property type="molecule type" value="Genomic_DNA"/>
</dbReference>
<dbReference type="PANTHER" id="PTHR11439:SF483">
    <property type="entry name" value="PEPTIDE SYNTHASE GLIP-LIKE, PUTATIVE (AFU_ORTHOLOGUE AFUA_3G12920)-RELATED"/>
    <property type="match status" value="1"/>
</dbReference>
<dbReference type="AlphaFoldDB" id="A0A0L6UNU0"/>
<organism evidence="2 3">
    <name type="scientific">Puccinia sorghi</name>
    <dbReference type="NCBI Taxonomy" id="27349"/>
    <lineage>
        <taxon>Eukaryota</taxon>
        <taxon>Fungi</taxon>
        <taxon>Dikarya</taxon>
        <taxon>Basidiomycota</taxon>
        <taxon>Pucciniomycotina</taxon>
        <taxon>Pucciniomycetes</taxon>
        <taxon>Pucciniales</taxon>
        <taxon>Pucciniaceae</taxon>
        <taxon>Puccinia</taxon>
    </lineage>
</organism>
<protein>
    <recommendedName>
        <fullName evidence="1">Reverse transcriptase Ty1/copia-type domain-containing protein</fullName>
    </recommendedName>
</protein>
<name>A0A0L6UNU0_9BASI</name>
<keyword evidence="3" id="KW-1185">Reference proteome</keyword>
<proteinExistence type="predicted"/>
<dbReference type="SUPFAM" id="SSF56672">
    <property type="entry name" value="DNA/RNA polymerases"/>
    <property type="match status" value="1"/>
</dbReference>
<dbReference type="VEuPathDB" id="FungiDB:VP01_4978g1"/>
<dbReference type="CDD" id="cd09272">
    <property type="entry name" value="RNase_HI_RT_Ty1"/>
    <property type="match status" value="1"/>
</dbReference>
<dbReference type="Proteomes" id="UP000037035">
    <property type="component" value="Unassembled WGS sequence"/>
</dbReference>
<accession>A0A0L6UNU0</accession>
<sequence>DKWIKAVDDELDSIKGHEVWEDMWEEPGSQLRTTWVFRTKPQTLSSPENKKVRLCIQGFLQLPGVDYDENFAPMGKFSTLLILLTLAIEKELPLRQFDVKAAFLYAPLKENLYIKTPEGSKRKSPYLRLKKSLYGLKQAPANWFETLTSWLKDINFHQSTSDPCLFIHSDRHSFVFFHVDDLIVAGKVDIFEDLFLLRFPNSSAHDPDTLLGMDLHQTKDSVALSQPKLIQKGLELLGMEECKPVRTPLSPGISLIAASQEEKEAFQKLKINYRSHTGLLNFLACQTRPDLAPAVSILSSFNSNPGIKHWSQVLHCWKYLKGTMDLKLTLRPDKIDSSKAVKYYTDSTWADDLEYRLSRSGSICFWKACPVAWNSKKQKNIALSSTKAELNALSDGVQESQWITYLIEELWKEKLNPTEFNIDNQGLLEKIKNFGSNSKTKHLDIKMKWLRELKNSNQINVKLIPSEEMVADALTKPSGAESLRRLQERCFLVLFSPN</sequence>
<feature type="domain" description="Reverse transcriptase Ty1/copia-type" evidence="1">
    <location>
        <begin position="31"/>
        <end position="249"/>
    </location>
</feature>
<gene>
    <name evidence="2" type="ORF">VP01_4978g1</name>
</gene>
<feature type="non-terminal residue" evidence="2">
    <location>
        <position position="1"/>
    </location>
</feature>
<reference evidence="2 3" key="1">
    <citation type="submission" date="2015-08" db="EMBL/GenBank/DDBJ databases">
        <title>Next Generation Sequencing and Analysis of the Genome of Puccinia sorghi L Schw, the Causal Agent of Maize Common Rust.</title>
        <authorList>
            <person name="Rochi L."/>
            <person name="Burguener G."/>
            <person name="Darino M."/>
            <person name="Turjanski A."/>
            <person name="Kreff E."/>
            <person name="Dieguez M.J."/>
            <person name="Sacco F."/>
        </authorList>
    </citation>
    <scope>NUCLEOTIDE SEQUENCE [LARGE SCALE GENOMIC DNA]</scope>
    <source>
        <strain evidence="2 3">RO10H11247</strain>
    </source>
</reference>
<dbReference type="Pfam" id="PF07727">
    <property type="entry name" value="RVT_2"/>
    <property type="match status" value="1"/>
</dbReference>
<dbReference type="InterPro" id="IPR013103">
    <property type="entry name" value="RVT_2"/>
</dbReference>
<dbReference type="OrthoDB" id="3344688at2759"/>
<dbReference type="PANTHER" id="PTHR11439">
    <property type="entry name" value="GAG-POL-RELATED RETROTRANSPOSON"/>
    <property type="match status" value="1"/>
</dbReference>
<comment type="caution">
    <text evidence="2">The sequence shown here is derived from an EMBL/GenBank/DDBJ whole genome shotgun (WGS) entry which is preliminary data.</text>
</comment>
<evidence type="ECO:0000313" key="3">
    <source>
        <dbReference type="Proteomes" id="UP000037035"/>
    </source>
</evidence>